<evidence type="ECO:0000313" key="1">
    <source>
        <dbReference type="EMBL" id="KAI2384542.1"/>
    </source>
</evidence>
<proteinExistence type="predicted"/>
<dbReference type="EMBL" id="JALBCA010000071">
    <property type="protein sequence ID" value="KAI2384542.1"/>
    <property type="molecule type" value="Genomic_DNA"/>
</dbReference>
<accession>A0ACB8UTV3</accession>
<sequence length="450" mass="47376">MAPLALASLLLLLPLALAQPRPPPPQLSFAVQQTAPASSDATLIPLSPGQSALDAIIASSPLLSLHRSLCEIESISNHEENAGDFLVGYLQRLGFTVTKQPVPLDSESTSSKRFNIYAYSAASPTPKILLTSHIDTVPPYIPYSVSLPPNSTSATASSFNRRDIRIAGRGTVDAKGAVASQVIAMLSYLADDPTAPLGLLFVVSEETGGLGMRHFSDSPLNTSPPTFHTIIFGEPTEKKLVAGHKGMLHFTVNARGKAAHSGYPWLGHSAISEILPVLSKLDKLGDIPVSEGGLPSSDKYGKTTVNIGAMRGGIAANVVPANASASVTVRLAGGTLSEARDIVSAAVRAASNNSANVRLDFVGGGYPPVDLDADVVGFDVITVNYGTDVPNLKIHDEGLPENKKVKRYLYGPGTIFVAHGENEGLTVGDLEDATEGYRKLIKAAMERKKE</sequence>
<reference evidence="1" key="1">
    <citation type="journal article" date="2022" name="bioRxiv">
        <title>Population genetic analysis of Ophidiomyces ophidiicola, the causative agent of snake fungal disease, indicates recent introductions to the USA.</title>
        <authorList>
            <person name="Ladner J.T."/>
            <person name="Palmer J.M."/>
            <person name="Ettinger C.L."/>
            <person name="Stajich J.E."/>
            <person name="Farrell T.M."/>
            <person name="Glorioso B.M."/>
            <person name="Lawson B."/>
            <person name="Price S.J."/>
            <person name="Stengle A.G."/>
            <person name="Grear D.A."/>
            <person name="Lorch J.M."/>
        </authorList>
    </citation>
    <scope>NUCLEOTIDE SEQUENCE</scope>
    <source>
        <strain evidence="1">NWHC 24266-5</strain>
    </source>
</reference>
<name>A0ACB8UTV3_9EURO</name>
<gene>
    <name evidence="1" type="ORF">LOY88_004590</name>
</gene>
<organism evidence="1">
    <name type="scientific">Ophidiomyces ophidiicola</name>
    <dbReference type="NCBI Taxonomy" id="1387563"/>
    <lineage>
        <taxon>Eukaryota</taxon>
        <taxon>Fungi</taxon>
        <taxon>Dikarya</taxon>
        <taxon>Ascomycota</taxon>
        <taxon>Pezizomycotina</taxon>
        <taxon>Eurotiomycetes</taxon>
        <taxon>Eurotiomycetidae</taxon>
        <taxon>Onygenales</taxon>
        <taxon>Onygenaceae</taxon>
        <taxon>Ophidiomyces</taxon>
    </lineage>
</organism>
<protein>
    <submittedName>
        <fullName evidence="1">Uncharacterized protein</fullName>
    </submittedName>
</protein>
<comment type="caution">
    <text evidence="1">The sequence shown here is derived from an EMBL/GenBank/DDBJ whole genome shotgun (WGS) entry which is preliminary data.</text>
</comment>